<feature type="region of interest" description="Disordered" evidence="1">
    <location>
        <begin position="1"/>
        <end position="165"/>
    </location>
</feature>
<keyword evidence="3" id="KW-1185">Reference proteome</keyword>
<accession>A0AA35SBR7</accession>
<protein>
    <submittedName>
        <fullName evidence="2">Uncharacterized protein</fullName>
    </submittedName>
</protein>
<dbReference type="Proteomes" id="UP001174909">
    <property type="component" value="Unassembled WGS sequence"/>
</dbReference>
<name>A0AA35SBR7_GEOBA</name>
<feature type="compositionally biased region" description="Low complexity" evidence="1">
    <location>
        <begin position="62"/>
        <end position="75"/>
    </location>
</feature>
<gene>
    <name evidence="2" type="ORF">GBAR_LOCUS15084</name>
</gene>
<reference evidence="2" key="1">
    <citation type="submission" date="2023-03" db="EMBL/GenBank/DDBJ databases">
        <authorList>
            <person name="Steffen K."/>
            <person name="Cardenas P."/>
        </authorList>
    </citation>
    <scope>NUCLEOTIDE SEQUENCE</scope>
</reference>
<dbReference type="EMBL" id="CASHTH010002205">
    <property type="protein sequence ID" value="CAI8026197.1"/>
    <property type="molecule type" value="Genomic_DNA"/>
</dbReference>
<evidence type="ECO:0000313" key="2">
    <source>
        <dbReference type="EMBL" id="CAI8026197.1"/>
    </source>
</evidence>
<evidence type="ECO:0000313" key="3">
    <source>
        <dbReference type="Proteomes" id="UP001174909"/>
    </source>
</evidence>
<sequence length="233" mass="25455">MDFSDESDNICTPPPPARPNHHGSHQRPPEHNSEDNLNASPPPKRPAGRKKKGAPSKTQRNSPRQKPTKSRSSSKPVRKKRTKECLGPAYISPPSSPSPPPVIDSANDHTHSPPHTIDPSRKLLSVGSSDVARGLSSIPGIVTPPHSRATCDRNPDIPPMVGHPDISDLFLEPQEQSSAEYYRSTLKYGEDLGRDEDSRLIHSEREISGGLLMTNETALHTRDANVSIDDLFG</sequence>
<organism evidence="2 3">
    <name type="scientific">Geodia barretti</name>
    <name type="common">Barrett's horny sponge</name>
    <dbReference type="NCBI Taxonomy" id="519541"/>
    <lineage>
        <taxon>Eukaryota</taxon>
        <taxon>Metazoa</taxon>
        <taxon>Porifera</taxon>
        <taxon>Demospongiae</taxon>
        <taxon>Heteroscleromorpha</taxon>
        <taxon>Tetractinellida</taxon>
        <taxon>Astrophorina</taxon>
        <taxon>Geodiidae</taxon>
        <taxon>Geodia</taxon>
    </lineage>
</organism>
<proteinExistence type="predicted"/>
<comment type="caution">
    <text evidence="2">The sequence shown here is derived from an EMBL/GenBank/DDBJ whole genome shotgun (WGS) entry which is preliminary data.</text>
</comment>
<dbReference type="AlphaFoldDB" id="A0AA35SBR7"/>
<evidence type="ECO:0000256" key="1">
    <source>
        <dbReference type="SAM" id="MobiDB-lite"/>
    </source>
</evidence>